<gene>
    <name evidence="1" type="ORF">ERS514591_01111</name>
</gene>
<sequence>MQVFNIDKNLLKAAAYAAATDGLRPINGVYLDKDAGKIKSTDGYMYCVIDCEAIKKIPQSIMIPTDWIKYAIKKTNKDFPFVSIFFEDGEFSILSFKQKLFKTSFPNDKSVTNINPEDLKQVDIKNESLKLNIRDIKKLGKIQKALGLQFPMFYPVYLSSKINETEFKAFKFEFLNCQVYIMPLKPDTDYL</sequence>
<evidence type="ECO:0000313" key="1">
    <source>
        <dbReference type="EMBL" id="CWP72666.1"/>
    </source>
</evidence>
<proteinExistence type="predicted"/>
<dbReference type="RefSeq" id="WP_021439752.1">
    <property type="nucleotide sequence ID" value="NZ_FERR01000003.1"/>
</dbReference>
<accession>A0AB33TVV4</accession>
<evidence type="ECO:0000313" key="2">
    <source>
        <dbReference type="Proteomes" id="UP000072443"/>
    </source>
</evidence>
<name>A0AB33TVV4_NEIME</name>
<comment type="caution">
    <text evidence="1">The sequence shown here is derived from an EMBL/GenBank/DDBJ whole genome shotgun (WGS) entry which is preliminary data.</text>
</comment>
<reference evidence="1 2" key="1">
    <citation type="submission" date="2016-02" db="EMBL/GenBank/DDBJ databases">
        <authorList>
            <consortium name="Pathogen Informatics"/>
        </authorList>
    </citation>
    <scope>NUCLEOTIDE SEQUENCE [LARGE SCALE GENOMIC DNA]</scope>
    <source>
        <strain evidence="1 2">2842STDY5881269</strain>
    </source>
</reference>
<evidence type="ECO:0008006" key="3">
    <source>
        <dbReference type="Google" id="ProtNLM"/>
    </source>
</evidence>
<organism evidence="1 2">
    <name type="scientific">Neisseria meningitidis</name>
    <dbReference type="NCBI Taxonomy" id="487"/>
    <lineage>
        <taxon>Bacteria</taxon>
        <taxon>Pseudomonadati</taxon>
        <taxon>Pseudomonadota</taxon>
        <taxon>Betaproteobacteria</taxon>
        <taxon>Neisseriales</taxon>
        <taxon>Neisseriaceae</taxon>
        <taxon>Neisseria</taxon>
    </lineage>
</organism>
<dbReference type="EMBL" id="FEVP01000011">
    <property type="protein sequence ID" value="CWP72666.1"/>
    <property type="molecule type" value="Genomic_DNA"/>
</dbReference>
<dbReference type="AlphaFoldDB" id="A0AB33TVV4"/>
<protein>
    <recommendedName>
        <fullName evidence="3">Phage associated protein</fullName>
    </recommendedName>
</protein>
<dbReference type="Proteomes" id="UP000072443">
    <property type="component" value="Unassembled WGS sequence"/>
</dbReference>
<dbReference type="Gene3D" id="3.10.150.10">
    <property type="entry name" value="DNA Polymerase III, subunit A, domain 2"/>
    <property type="match status" value="1"/>
</dbReference>